<proteinExistence type="predicted"/>
<accession>A0A5C1Y7T1</accession>
<evidence type="ECO:0000313" key="3">
    <source>
        <dbReference type="Proteomes" id="UP000322159"/>
    </source>
</evidence>
<evidence type="ECO:0000256" key="1">
    <source>
        <dbReference type="SAM" id="Phobius"/>
    </source>
</evidence>
<organism evidence="2 3">
    <name type="scientific">Protaetiibacter larvae</name>
    <dbReference type="NCBI Taxonomy" id="2592654"/>
    <lineage>
        <taxon>Bacteria</taxon>
        <taxon>Bacillati</taxon>
        <taxon>Actinomycetota</taxon>
        <taxon>Actinomycetes</taxon>
        <taxon>Micrococcales</taxon>
        <taxon>Microbacteriaceae</taxon>
        <taxon>Protaetiibacter</taxon>
    </lineage>
</organism>
<keyword evidence="1" id="KW-1133">Transmembrane helix</keyword>
<feature type="transmembrane region" description="Helical" evidence="1">
    <location>
        <begin position="20"/>
        <end position="42"/>
    </location>
</feature>
<reference evidence="2 3" key="1">
    <citation type="submission" date="2019-09" db="EMBL/GenBank/DDBJ databases">
        <title>Genome sequencing of strain KACC 19322.</title>
        <authorList>
            <person name="Heo J."/>
            <person name="Kim S.-J."/>
            <person name="Kim J.-S."/>
            <person name="Hong S.-B."/>
            <person name="Kwon S.-W."/>
        </authorList>
    </citation>
    <scope>NUCLEOTIDE SEQUENCE [LARGE SCALE GENOMIC DNA]</scope>
    <source>
        <strain evidence="2 3">KACC 19322</strain>
    </source>
</reference>
<sequence length="203" mass="20926">MRLYADFAARRTAQIVADAIAVLVLAAAVAVAVVVHGAIWALGAIGSQLESAGTGFADTMGDIGDRLGGIPLLGDGIRGPFDAASGAGGSLADAGRATQGIIETSATLVAIAIVAVPLVILVFAWLLPRLRFARRAAQVRELAALEDGEALLALRALDDATSKELAAISPHPLRDWRDGDSRAVHALAALEARTAGVRLPERR</sequence>
<keyword evidence="3" id="KW-1185">Reference proteome</keyword>
<dbReference type="Proteomes" id="UP000322159">
    <property type="component" value="Chromosome"/>
</dbReference>
<keyword evidence="1" id="KW-0472">Membrane</keyword>
<dbReference type="OrthoDB" id="5198533at2"/>
<feature type="transmembrane region" description="Helical" evidence="1">
    <location>
        <begin position="106"/>
        <end position="127"/>
    </location>
</feature>
<evidence type="ECO:0000313" key="2">
    <source>
        <dbReference type="EMBL" id="QEO10153.1"/>
    </source>
</evidence>
<keyword evidence="1" id="KW-0812">Transmembrane</keyword>
<gene>
    <name evidence="2" type="ORF">FLP23_09100</name>
</gene>
<dbReference type="AlphaFoldDB" id="A0A5C1Y7T1"/>
<name>A0A5C1Y7T1_9MICO</name>
<dbReference type="KEGG" id="lyk:FLP23_09100"/>
<dbReference type="RefSeq" id="WP_149325570.1">
    <property type="nucleotide sequence ID" value="NZ_CP043504.1"/>
</dbReference>
<dbReference type="EMBL" id="CP043504">
    <property type="protein sequence ID" value="QEO10153.1"/>
    <property type="molecule type" value="Genomic_DNA"/>
</dbReference>
<protein>
    <submittedName>
        <fullName evidence="2">Uncharacterized protein</fullName>
    </submittedName>
</protein>